<dbReference type="Proteomes" id="UP000001508">
    <property type="component" value="Chromosome"/>
</dbReference>
<evidence type="ECO:0000256" key="1">
    <source>
        <dbReference type="SAM" id="MobiDB-lite"/>
    </source>
</evidence>
<gene>
    <name evidence="2" type="ordered locus">DaAHT2_1676</name>
</gene>
<dbReference type="eggNOG" id="COG0727">
    <property type="taxonomic scope" value="Bacteria"/>
</dbReference>
<reference evidence="3" key="1">
    <citation type="submission" date="2010-02" db="EMBL/GenBank/DDBJ databases">
        <title>Complete sequence of Desulfurivibrio alkaliphilus AHT2.</title>
        <authorList>
            <consortium name="US DOE Joint Genome Institute"/>
            <person name="Pitluck S."/>
            <person name="Chertkov O."/>
            <person name="Detter J.C."/>
            <person name="Han C."/>
            <person name="Tapia R."/>
            <person name="Larimer F."/>
            <person name="Land M."/>
            <person name="Hauser L."/>
            <person name="Kyrpides N."/>
            <person name="Mikhailova N."/>
            <person name="Sorokin D.Y."/>
            <person name="Muyzer G."/>
            <person name="Woyke T."/>
        </authorList>
    </citation>
    <scope>NUCLEOTIDE SEQUENCE [LARGE SCALE GENOMIC DNA]</scope>
    <source>
        <strain evidence="3">DSM 19089 / UNIQEM U267 / AHT2</strain>
    </source>
</reference>
<name>D6Z493_DESAT</name>
<dbReference type="InParanoid" id="D6Z493"/>
<dbReference type="Pfam" id="PF03692">
    <property type="entry name" value="CxxCxxCC"/>
    <property type="match status" value="1"/>
</dbReference>
<protein>
    <recommendedName>
        <fullName evidence="4">YkgJ family cysteine cluster protein</fullName>
    </recommendedName>
</protein>
<proteinExistence type="predicted"/>
<dbReference type="InterPro" id="IPR005358">
    <property type="entry name" value="Puta_zinc/iron-chelating_dom"/>
</dbReference>
<evidence type="ECO:0000313" key="3">
    <source>
        <dbReference type="Proteomes" id="UP000001508"/>
    </source>
</evidence>
<sequence>MHDELLQNAGFQAGRQLLQRPLLPLVRLVHLLYLTGPFGSLEELLAELNEPLTTAGISYEHPAELLAPFLAVLKPLEGIKKPAPATPSITVLDDQDQPLPTMEALAMLVSQQVMEQELETINSLLCGPCRCSLCCTGPGGEMQQLFFEIPLRAEEVAAMALPRIDTPASRSSDSSSDPPLTIENRPFYQHPPAVYHWRAGWSMILPRGSRCPQLDDQGGCRIYPQRPQVCRRPQIFAYVVEAVDRRQTPEDTEVYRAQDKLLAVWDCPYVKLLQDEIATFAQAAGLEPVFRSNKN</sequence>
<keyword evidence="3" id="KW-1185">Reference proteome</keyword>
<dbReference type="RefSeq" id="WP_013163894.1">
    <property type="nucleotide sequence ID" value="NC_014216.1"/>
</dbReference>
<evidence type="ECO:0000313" key="2">
    <source>
        <dbReference type="EMBL" id="ADH86368.1"/>
    </source>
</evidence>
<accession>D6Z493</accession>
<dbReference type="KEGG" id="dak:DaAHT2_1676"/>
<dbReference type="AlphaFoldDB" id="D6Z493"/>
<feature type="region of interest" description="Disordered" evidence="1">
    <location>
        <begin position="164"/>
        <end position="183"/>
    </location>
</feature>
<dbReference type="OrthoDB" id="5430543at2"/>
<organism evidence="2 3">
    <name type="scientific">Desulfurivibrio alkaliphilus (strain DSM 19089 / UNIQEM U267 / AHT2)</name>
    <dbReference type="NCBI Taxonomy" id="589865"/>
    <lineage>
        <taxon>Bacteria</taxon>
        <taxon>Pseudomonadati</taxon>
        <taxon>Thermodesulfobacteriota</taxon>
        <taxon>Desulfobulbia</taxon>
        <taxon>Desulfobulbales</taxon>
        <taxon>Desulfobulbaceae</taxon>
        <taxon>Desulfurivibrio</taxon>
    </lineage>
</organism>
<evidence type="ECO:0008006" key="4">
    <source>
        <dbReference type="Google" id="ProtNLM"/>
    </source>
</evidence>
<dbReference type="EMBL" id="CP001940">
    <property type="protein sequence ID" value="ADH86368.1"/>
    <property type="molecule type" value="Genomic_DNA"/>
</dbReference>
<dbReference type="HOGENOM" id="CLU_942416_0_0_7"/>